<feature type="region of interest" description="Disordered" evidence="7">
    <location>
        <begin position="1"/>
        <end position="189"/>
    </location>
</feature>
<keyword evidence="3" id="KW-0690">Ribosome biogenesis</keyword>
<reference evidence="9" key="1">
    <citation type="journal article" date="2013" name="Proc. Natl. Acad. Sci. U.S.A.">
        <title>Genome structure and metabolic features in the red seaweed Chondrus crispus shed light on evolution of the Archaeplastida.</title>
        <authorList>
            <person name="Collen J."/>
            <person name="Porcel B."/>
            <person name="Carre W."/>
            <person name="Ball S.G."/>
            <person name="Chaparro C."/>
            <person name="Tonon T."/>
            <person name="Barbeyron T."/>
            <person name="Michel G."/>
            <person name="Noel B."/>
            <person name="Valentin K."/>
            <person name="Elias M."/>
            <person name="Artiguenave F."/>
            <person name="Arun A."/>
            <person name="Aury J.M."/>
            <person name="Barbosa-Neto J.F."/>
            <person name="Bothwell J.H."/>
            <person name="Bouget F.Y."/>
            <person name="Brillet L."/>
            <person name="Cabello-Hurtado F."/>
            <person name="Capella-Gutierrez S."/>
            <person name="Charrier B."/>
            <person name="Cladiere L."/>
            <person name="Cock J.M."/>
            <person name="Coelho S.M."/>
            <person name="Colleoni C."/>
            <person name="Czjzek M."/>
            <person name="Da Silva C."/>
            <person name="Delage L."/>
            <person name="Denoeud F."/>
            <person name="Deschamps P."/>
            <person name="Dittami S.M."/>
            <person name="Gabaldon T."/>
            <person name="Gachon C.M."/>
            <person name="Groisillier A."/>
            <person name="Herve C."/>
            <person name="Jabbari K."/>
            <person name="Katinka M."/>
            <person name="Kloareg B."/>
            <person name="Kowalczyk N."/>
            <person name="Labadie K."/>
            <person name="Leblanc C."/>
            <person name="Lopez P.J."/>
            <person name="McLachlan D.H."/>
            <person name="Meslet-Cladiere L."/>
            <person name="Moustafa A."/>
            <person name="Nehr Z."/>
            <person name="Nyvall Collen P."/>
            <person name="Panaud O."/>
            <person name="Partensky F."/>
            <person name="Poulain J."/>
            <person name="Rensing S.A."/>
            <person name="Rousvoal S."/>
            <person name="Samson G."/>
            <person name="Symeonidi A."/>
            <person name="Weissenbach J."/>
            <person name="Zambounis A."/>
            <person name="Wincker P."/>
            <person name="Boyen C."/>
        </authorList>
    </citation>
    <scope>NUCLEOTIDE SEQUENCE [LARGE SCALE GENOMIC DNA]</scope>
    <source>
        <strain evidence="9">cv. Stackhouse</strain>
    </source>
</reference>
<feature type="region of interest" description="Disordered" evidence="7">
    <location>
        <begin position="632"/>
        <end position="651"/>
    </location>
</feature>
<dbReference type="GO" id="GO:0030490">
    <property type="term" value="P:maturation of SSU-rRNA"/>
    <property type="evidence" value="ECO:0007669"/>
    <property type="project" value="TreeGrafter"/>
</dbReference>
<evidence type="ECO:0000256" key="5">
    <source>
        <dbReference type="ARBA" id="ARBA00023242"/>
    </source>
</evidence>
<keyword evidence="5" id="KW-0539">Nucleus</keyword>
<evidence type="ECO:0000256" key="4">
    <source>
        <dbReference type="ARBA" id="ARBA00022552"/>
    </source>
</evidence>
<feature type="compositionally biased region" description="Basic residues" evidence="7">
    <location>
        <begin position="123"/>
        <end position="135"/>
    </location>
</feature>
<feature type="region of interest" description="Disordered" evidence="7">
    <location>
        <begin position="590"/>
        <end position="624"/>
    </location>
</feature>
<dbReference type="RefSeq" id="XP_005716710.1">
    <property type="nucleotide sequence ID" value="XM_005716653.1"/>
</dbReference>
<feature type="compositionally biased region" description="Basic and acidic residues" evidence="7">
    <location>
        <begin position="67"/>
        <end position="102"/>
    </location>
</feature>
<comment type="similarity">
    <text evidence="2">Belongs to the NOP14 family.</text>
</comment>
<dbReference type="GO" id="GO:0032040">
    <property type="term" value="C:small-subunit processome"/>
    <property type="evidence" value="ECO:0007669"/>
    <property type="project" value="InterPro"/>
</dbReference>
<name>R7QHE7_CHOCR</name>
<keyword evidence="9" id="KW-1185">Reference proteome</keyword>
<evidence type="ECO:0000256" key="1">
    <source>
        <dbReference type="ARBA" id="ARBA00004604"/>
    </source>
</evidence>
<comment type="function">
    <text evidence="6">Involved in nucleolar processing of pre-18S ribosomal RNA. Has a role in the nuclear export of 40S pre-ribosomal subunit to the cytoplasm.</text>
</comment>
<sequence>MRLLAQAGDDFAKKKAQENRTVLPKKKASIFEEENDKGDLAHGTVSPPPPNRTAKFSYESVYQQLASEKRARPSDRLLTEEEKAKKELDDLMEMERMRRDRMQNAVESDAEEDEGRRDVASSRRPRQKTNKKNRRAGGDDLEDGFELSASDGDDDSEEDDQAHAPDDEPSASDSDHASDRAEDEEDIDPNGAVVADHAETQSRAKEGVPFVFKHCPASPRELQKLFENRTLSERQLVVERLRKCFAVSLNPPVNATKLDRLLECCLFRIEILSKVSAVNLKRAVAEIDMLLIHAHALGKRNEGLVAGWARDTIANAFHSLTSPRKSGGLSKRWNASDLLVLRSVGRLFPSSDIRHPVSTPLVLLLSEGLAISRMLCCRDVAMGCFVGRLLVEQMAGAGRYSGQLTTFITSVLCGALSPGTPKLRGLFGAYREGDCEADVGSLRLRDLMEADEANADDENSSGGENEQDDGNHLQNMVVESVLCLADAATMSGRVSHQDIVFQKLPLRRLPRGKNCTNLLQALVSSRETRKPLALYTVSAAAAVRKSLNPKFSAESGVFRRVARTSYHAARSGDMSQSAMRVRRALKKEERGWARDVRQSASARRTEQDREDGARRERGDKRAKEAMAFLEAQQATWKKAEKRQRMLSGKKW</sequence>
<dbReference type="Proteomes" id="UP000012073">
    <property type="component" value="Unassembled WGS sequence"/>
</dbReference>
<dbReference type="PANTHER" id="PTHR23183:SF0">
    <property type="entry name" value="NUCLEOLAR PROTEIN 14"/>
    <property type="match status" value="1"/>
</dbReference>
<evidence type="ECO:0000313" key="8">
    <source>
        <dbReference type="EMBL" id="CDF36891.1"/>
    </source>
</evidence>
<organism evidence="8 9">
    <name type="scientific">Chondrus crispus</name>
    <name type="common">Carrageen Irish moss</name>
    <name type="synonym">Polymorpha crispa</name>
    <dbReference type="NCBI Taxonomy" id="2769"/>
    <lineage>
        <taxon>Eukaryota</taxon>
        <taxon>Rhodophyta</taxon>
        <taxon>Florideophyceae</taxon>
        <taxon>Rhodymeniophycidae</taxon>
        <taxon>Gigartinales</taxon>
        <taxon>Gigartinaceae</taxon>
        <taxon>Chondrus</taxon>
    </lineage>
</organism>
<accession>R7QHE7</accession>
<dbReference type="AlphaFoldDB" id="R7QHE7"/>
<dbReference type="InterPro" id="IPR007276">
    <property type="entry name" value="Nop14"/>
</dbReference>
<dbReference type="GeneID" id="17324469"/>
<proteinExistence type="inferred from homology"/>
<evidence type="ECO:0000256" key="3">
    <source>
        <dbReference type="ARBA" id="ARBA00022517"/>
    </source>
</evidence>
<dbReference type="Pfam" id="PF04147">
    <property type="entry name" value="Nop14"/>
    <property type="match status" value="1"/>
</dbReference>
<evidence type="ECO:0000256" key="7">
    <source>
        <dbReference type="SAM" id="MobiDB-lite"/>
    </source>
</evidence>
<dbReference type="EMBL" id="HG001807">
    <property type="protein sequence ID" value="CDF36891.1"/>
    <property type="molecule type" value="Genomic_DNA"/>
</dbReference>
<dbReference type="OrthoDB" id="5870at2759"/>
<evidence type="ECO:0000313" key="9">
    <source>
        <dbReference type="Proteomes" id="UP000012073"/>
    </source>
</evidence>
<evidence type="ECO:0000256" key="6">
    <source>
        <dbReference type="ARBA" id="ARBA00024695"/>
    </source>
</evidence>
<gene>
    <name evidence="8" type="ORF">CHC_T00005549001</name>
</gene>
<dbReference type="KEGG" id="ccp:CHC_T00005549001"/>
<dbReference type="Gramene" id="CDF36891">
    <property type="protein sequence ID" value="CDF36891"/>
    <property type="gene ID" value="CHC_T00005549001"/>
</dbReference>
<dbReference type="STRING" id="2769.R7QHE7"/>
<keyword evidence="4" id="KW-0698">rRNA processing</keyword>
<dbReference type="OMA" id="YTFTGTH"/>
<evidence type="ECO:0000256" key="2">
    <source>
        <dbReference type="ARBA" id="ARBA00007466"/>
    </source>
</evidence>
<feature type="compositionally biased region" description="Acidic residues" evidence="7">
    <location>
        <begin position="139"/>
        <end position="160"/>
    </location>
</feature>
<protein>
    <recommendedName>
        <fullName evidence="10">Nucleolar protein 14</fullName>
    </recommendedName>
</protein>
<dbReference type="GO" id="GO:0030692">
    <property type="term" value="C:Noc4p-Nop14p complex"/>
    <property type="evidence" value="ECO:0007669"/>
    <property type="project" value="TreeGrafter"/>
</dbReference>
<dbReference type="PANTHER" id="PTHR23183">
    <property type="entry name" value="NOP14"/>
    <property type="match status" value="1"/>
</dbReference>
<evidence type="ECO:0008006" key="10">
    <source>
        <dbReference type="Google" id="ProtNLM"/>
    </source>
</evidence>
<comment type="subcellular location">
    <subcellularLocation>
        <location evidence="1">Nucleus</location>
        <location evidence="1">Nucleolus</location>
    </subcellularLocation>
</comment>